<comment type="similarity">
    <text evidence="3">Belongs to the aldehyde dehydrogenase family.</text>
</comment>
<sequence length="466" mass="49199">MSTSAATFPVTNPATGEHLQDVADIDADQALQRAELAQQAFLQWREKAPRARAEILARAHALMIEDVERLRDLIVAENGKSRADAEAEVRYAAEFFRWYAEEAVRIGGQYTEAPAGGVRNIVTHHPVGVALLITPWNFPAAMATRKIGPALAAGCAVVLKPARETPLTAIAIAEILQQAGLPEGVLQIVTTTTTRKVVSALLADDRIKKVSFTGSTPVGRTLLAQCAERVVNASMELGGNAPFIVTADADVEAAVQGAMIAKFRNSGQACTAANRFYVHADVAEEFIAGFGARIQELTVGDPAGGAQLGPVIHDKAAAEIREMIQAAVDEGATASHVGTLPADTATESFIAPTLLRDVPADAAILSQEIFGPVAPVVTWEDPEVMLALANAAEVGLASYVYAGDLQQAIKIAERLEAGMVGVNRGIVSDPSAPFGGVKQAGIGREGGHWGIEEFTEPQYLSVDWSN</sequence>
<dbReference type="InterPro" id="IPR029510">
    <property type="entry name" value="Ald_DH_CS_GLU"/>
</dbReference>
<feature type="active site" evidence="2">
    <location>
        <position position="236"/>
    </location>
</feature>
<dbReference type="GO" id="GO:0036243">
    <property type="term" value="F:succinate-semialdehyde dehydrogenase (NADP+) activity"/>
    <property type="evidence" value="ECO:0007669"/>
    <property type="project" value="UniProtKB-EC"/>
</dbReference>
<dbReference type="EMBL" id="JADBED010000001">
    <property type="protein sequence ID" value="MBE1525321.1"/>
    <property type="molecule type" value="Genomic_DNA"/>
</dbReference>
<gene>
    <name evidence="5" type="ORF">H4W27_002439</name>
</gene>
<evidence type="ECO:0000259" key="4">
    <source>
        <dbReference type="Pfam" id="PF00171"/>
    </source>
</evidence>
<evidence type="ECO:0000256" key="3">
    <source>
        <dbReference type="RuleBase" id="RU003345"/>
    </source>
</evidence>
<evidence type="ECO:0000256" key="2">
    <source>
        <dbReference type="PROSITE-ProRule" id="PRU10007"/>
    </source>
</evidence>
<dbReference type="GO" id="GO:0102810">
    <property type="term" value="F:glutarate-semialdehyde dehydrogenase (NADP+) activity"/>
    <property type="evidence" value="ECO:0007669"/>
    <property type="project" value="UniProtKB-EC"/>
</dbReference>
<feature type="domain" description="Aldehyde dehydrogenase" evidence="4">
    <location>
        <begin position="4"/>
        <end position="458"/>
    </location>
</feature>
<dbReference type="PANTHER" id="PTHR43353:SF5">
    <property type="entry name" value="SUCCINATE-SEMIALDEHYDE DEHYDROGENASE, MITOCHONDRIAL"/>
    <property type="match status" value="1"/>
</dbReference>
<evidence type="ECO:0000313" key="6">
    <source>
        <dbReference type="Proteomes" id="UP000643525"/>
    </source>
</evidence>
<dbReference type="PROSITE" id="PS00687">
    <property type="entry name" value="ALDEHYDE_DEHYDR_GLU"/>
    <property type="match status" value="1"/>
</dbReference>
<dbReference type="PANTHER" id="PTHR43353">
    <property type="entry name" value="SUCCINATE-SEMIALDEHYDE DEHYDROGENASE, MITOCHONDRIAL"/>
    <property type="match status" value="1"/>
</dbReference>
<name>A0ABR9JHA2_9MICC</name>
<comment type="caution">
    <text evidence="5">The sequence shown here is derived from an EMBL/GenBank/DDBJ whole genome shotgun (WGS) entry which is preliminary data.</text>
</comment>
<dbReference type="EC" id="1.2.1.16" evidence="5"/>
<proteinExistence type="inferred from homology"/>
<dbReference type="EC" id="1.2.1.79" evidence="5"/>
<dbReference type="InterPro" id="IPR016163">
    <property type="entry name" value="Ald_DH_C"/>
</dbReference>
<dbReference type="SUPFAM" id="SSF53720">
    <property type="entry name" value="ALDH-like"/>
    <property type="match status" value="1"/>
</dbReference>
<protein>
    <submittedName>
        <fullName evidence="5">Succinate-semialdehyde dehydrogenase/glutarate-semialdehyde dehydrogenase</fullName>
        <ecNumber evidence="5">1.2.1.16</ecNumber>
        <ecNumber evidence="5">1.2.1.20</ecNumber>
        <ecNumber evidence="5">1.2.1.79</ecNumber>
    </submittedName>
</protein>
<dbReference type="PROSITE" id="PS00070">
    <property type="entry name" value="ALDEHYDE_DEHYDR_CYS"/>
    <property type="match status" value="1"/>
</dbReference>
<evidence type="ECO:0000256" key="1">
    <source>
        <dbReference type="ARBA" id="ARBA00023002"/>
    </source>
</evidence>
<dbReference type="InterPro" id="IPR016162">
    <property type="entry name" value="Ald_DH_N"/>
</dbReference>
<dbReference type="InterPro" id="IPR050740">
    <property type="entry name" value="Aldehyde_DH_Superfamily"/>
</dbReference>
<dbReference type="Proteomes" id="UP000643525">
    <property type="component" value="Unassembled WGS sequence"/>
</dbReference>
<dbReference type="Pfam" id="PF00171">
    <property type="entry name" value="Aldedh"/>
    <property type="match status" value="1"/>
</dbReference>
<organism evidence="5 6">
    <name type="scientific">Nesterenkonia lutea</name>
    <dbReference type="NCBI Taxonomy" id="272919"/>
    <lineage>
        <taxon>Bacteria</taxon>
        <taxon>Bacillati</taxon>
        <taxon>Actinomycetota</taxon>
        <taxon>Actinomycetes</taxon>
        <taxon>Micrococcales</taxon>
        <taxon>Micrococcaceae</taxon>
        <taxon>Nesterenkonia</taxon>
    </lineage>
</organism>
<reference evidence="5 6" key="1">
    <citation type="submission" date="2020-10" db="EMBL/GenBank/DDBJ databases">
        <title>Sequencing the genomes of 1000 actinobacteria strains.</title>
        <authorList>
            <person name="Klenk H.-P."/>
        </authorList>
    </citation>
    <scope>NUCLEOTIDE SEQUENCE [LARGE SCALE GENOMIC DNA]</scope>
    <source>
        <strain evidence="5 6">DSM 15666</strain>
    </source>
</reference>
<dbReference type="EC" id="1.2.1.20" evidence="5"/>
<dbReference type="InterPro" id="IPR015590">
    <property type="entry name" value="Aldehyde_DH_dom"/>
</dbReference>
<dbReference type="RefSeq" id="WP_192596200.1">
    <property type="nucleotide sequence ID" value="NZ_BAAALJ010000013.1"/>
</dbReference>
<keyword evidence="1 3" id="KW-0560">Oxidoreductase</keyword>
<dbReference type="Gene3D" id="3.40.605.10">
    <property type="entry name" value="Aldehyde Dehydrogenase, Chain A, domain 1"/>
    <property type="match status" value="1"/>
</dbReference>
<dbReference type="CDD" id="cd07103">
    <property type="entry name" value="ALDH_F5_SSADH_GabD"/>
    <property type="match status" value="1"/>
</dbReference>
<dbReference type="InterPro" id="IPR016160">
    <property type="entry name" value="Ald_DH_CS_CYS"/>
</dbReference>
<accession>A0ABR9JHA2</accession>
<dbReference type="InterPro" id="IPR016161">
    <property type="entry name" value="Ald_DH/histidinol_DH"/>
</dbReference>
<keyword evidence="6" id="KW-1185">Reference proteome</keyword>
<dbReference type="Gene3D" id="3.40.309.10">
    <property type="entry name" value="Aldehyde Dehydrogenase, Chain A, domain 2"/>
    <property type="match status" value="1"/>
</dbReference>
<evidence type="ECO:0000313" key="5">
    <source>
        <dbReference type="EMBL" id="MBE1525321.1"/>
    </source>
</evidence>